<sequence length="594" mass="62207">MDDVLRLLDLLAGGAGSEQLAEVGAGNPELAKATELALRISATLSAHRRREAELTALFDTASDLARLHDPDAVLRSIVRRARTLLGADVSYLSLNDEAAGRTYMRVTDGCVSQLFKEVVLGMGEGIGGLVAQTARPYASPDYFRDSRFQHTGPIDDAVRDEGLAAILGVPLSLGAEVIGVLYASDRTPREFTPDEVALLQSLADHAAIALDNARLLDEISSHSAAVQRAEEAHDRLMDLVLRGGDVPDVAAAVADVLHGAIGLFDADGVPLASAGAPVVPPSAEAVAASRATGRSVTGNGVWVCAVQAGPEPLGSIVLAGRPELVGADRRLFERAAVVTALLLMLRRSVAKAEDEVRGELLSDLLTAPGRNPAALVARAARLGVDLTEPHVVLVAHAESVSRTRLAMAAARHAALAGSHADEVVLLVRAEDPSLAPRLATQLGSVVDSPVTVGAGGPASGPAAIAEAHAEALRCLRALLALGRTGEGASAAELGFLGVLLGDRGDLDGFVRRTLGPVLDYDTRRGTELVRTLEEYFAAGGNLTRAKEALHVHVNTVVQRLERVASLLGEDWQSPARALEVQLALRVHLLRRSAR</sequence>
<comment type="similarity">
    <text evidence="1">Belongs to the CdaR family.</text>
</comment>
<keyword evidence="4" id="KW-1185">Reference proteome</keyword>
<dbReference type="Gene3D" id="3.30.450.40">
    <property type="match status" value="1"/>
</dbReference>
<protein>
    <submittedName>
        <fullName evidence="3">GAF domain-containing protein</fullName>
    </submittedName>
</protein>
<dbReference type="Gene3D" id="1.10.10.2840">
    <property type="entry name" value="PucR C-terminal helix-turn-helix domain"/>
    <property type="match status" value="1"/>
</dbReference>
<organism evidence="3 4">
    <name type="scientific">Amycolatopsis dongchuanensis</name>
    <dbReference type="NCBI Taxonomy" id="1070866"/>
    <lineage>
        <taxon>Bacteria</taxon>
        <taxon>Bacillati</taxon>
        <taxon>Actinomycetota</taxon>
        <taxon>Actinomycetes</taxon>
        <taxon>Pseudonocardiales</taxon>
        <taxon>Pseudonocardiaceae</taxon>
        <taxon>Amycolatopsis</taxon>
    </lineage>
</organism>
<evidence type="ECO:0000313" key="4">
    <source>
        <dbReference type="Proteomes" id="UP001500192"/>
    </source>
</evidence>
<dbReference type="EMBL" id="BAABIB010000040">
    <property type="protein sequence ID" value="GAA5156769.1"/>
    <property type="molecule type" value="Genomic_DNA"/>
</dbReference>
<dbReference type="PANTHER" id="PTHR33744">
    <property type="entry name" value="CARBOHYDRATE DIACID REGULATOR"/>
    <property type="match status" value="1"/>
</dbReference>
<evidence type="ECO:0000259" key="2">
    <source>
        <dbReference type="SMART" id="SM00065"/>
    </source>
</evidence>
<name>A0ABP9Q7A6_9PSEU</name>
<evidence type="ECO:0000256" key="1">
    <source>
        <dbReference type="ARBA" id="ARBA00006754"/>
    </source>
</evidence>
<dbReference type="PANTHER" id="PTHR33744:SF1">
    <property type="entry name" value="DNA-BINDING TRANSCRIPTIONAL ACTIVATOR ADER"/>
    <property type="match status" value="1"/>
</dbReference>
<reference evidence="4" key="1">
    <citation type="journal article" date="2019" name="Int. J. Syst. Evol. Microbiol.">
        <title>The Global Catalogue of Microorganisms (GCM) 10K type strain sequencing project: providing services to taxonomists for standard genome sequencing and annotation.</title>
        <authorList>
            <consortium name="The Broad Institute Genomics Platform"/>
            <consortium name="The Broad Institute Genome Sequencing Center for Infectious Disease"/>
            <person name="Wu L."/>
            <person name="Ma J."/>
        </authorList>
    </citation>
    <scope>NUCLEOTIDE SEQUENCE [LARGE SCALE GENOMIC DNA]</scope>
    <source>
        <strain evidence="4">JCM 18054</strain>
    </source>
</reference>
<dbReference type="Proteomes" id="UP001500192">
    <property type="component" value="Unassembled WGS sequence"/>
</dbReference>
<dbReference type="SUPFAM" id="SSF55781">
    <property type="entry name" value="GAF domain-like"/>
    <property type="match status" value="1"/>
</dbReference>
<dbReference type="InterPro" id="IPR029016">
    <property type="entry name" value="GAF-like_dom_sf"/>
</dbReference>
<dbReference type="InterPro" id="IPR003018">
    <property type="entry name" value="GAF"/>
</dbReference>
<dbReference type="InterPro" id="IPR042070">
    <property type="entry name" value="PucR_C-HTH_sf"/>
</dbReference>
<comment type="caution">
    <text evidence="3">The sequence shown here is derived from an EMBL/GenBank/DDBJ whole genome shotgun (WGS) entry which is preliminary data.</text>
</comment>
<gene>
    <name evidence="3" type="ORF">GCM10023214_14920</name>
</gene>
<dbReference type="InterPro" id="IPR025736">
    <property type="entry name" value="PucR_C-HTH_dom"/>
</dbReference>
<dbReference type="InterPro" id="IPR051448">
    <property type="entry name" value="CdaR-like_regulators"/>
</dbReference>
<accession>A0ABP9Q7A6</accession>
<proteinExistence type="inferred from homology"/>
<dbReference type="SMART" id="SM00065">
    <property type="entry name" value="GAF"/>
    <property type="match status" value="1"/>
</dbReference>
<evidence type="ECO:0000313" key="3">
    <source>
        <dbReference type="EMBL" id="GAA5156769.1"/>
    </source>
</evidence>
<dbReference type="Pfam" id="PF01590">
    <property type="entry name" value="GAF"/>
    <property type="match status" value="1"/>
</dbReference>
<dbReference type="Pfam" id="PF13556">
    <property type="entry name" value="HTH_30"/>
    <property type="match status" value="1"/>
</dbReference>
<dbReference type="InterPro" id="IPR041522">
    <property type="entry name" value="CdaR_GGDEF"/>
</dbReference>
<dbReference type="Pfam" id="PF17853">
    <property type="entry name" value="GGDEF_2"/>
    <property type="match status" value="1"/>
</dbReference>
<dbReference type="RefSeq" id="WP_346053005.1">
    <property type="nucleotide sequence ID" value="NZ_BAABIB010000040.1"/>
</dbReference>
<feature type="domain" description="GAF" evidence="2">
    <location>
        <begin position="69"/>
        <end position="220"/>
    </location>
</feature>